<evidence type="ECO:0000313" key="9">
    <source>
        <dbReference type="Proteomes" id="UP000198510"/>
    </source>
</evidence>
<feature type="transmembrane region" description="Helical" evidence="6">
    <location>
        <begin position="46"/>
        <end position="75"/>
    </location>
</feature>
<reference evidence="8 9" key="1">
    <citation type="submission" date="2016-10" db="EMBL/GenBank/DDBJ databases">
        <authorList>
            <person name="de Groot N.N."/>
        </authorList>
    </citation>
    <scope>NUCLEOTIDE SEQUENCE [LARGE SCALE GENOMIC DNA]</scope>
    <source>
        <strain evidence="8 9">DSM 25186</strain>
    </source>
</reference>
<feature type="domain" description="RDD" evidence="7">
    <location>
        <begin position="7"/>
        <end position="124"/>
    </location>
</feature>
<dbReference type="AlphaFoldDB" id="A0A1G9IRC9"/>
<dbReference type="InterPro" id="IPR051791">
    <property type="entry name" value="Pra-immunoreactive"/>
</dbReference>
<dbReference type="InterPro" id="IPR010432">
    <property type="entry name" value="RDD"/>
</dbReference>
<keyword evidence="9" id="KW-1185">Reference proteome</keyword>
<protein>
    <submittedName>
        <fullName evidence="8">Uncharacterized membrane protein YckC, RDD family</fullName>
    </submittedName>
</protein>
<evidence type="ECO:0000313" key="8">
    <source>
        <dbReference type="EMBL" id="SDL27576.1"/>
    </source>
</evidence>
<dbReference type="PANTHER" id="PTHR36115">
    <property type="entry name" value="PROLINE-RICH ANTIGEN HOMOLOG-RELATED"/>
    <property type="match status" value="1"/>
</dbReference>
<evidence type="ECO:0000256" key="4">
    <source>
        <dbReference type="ARBA" id="ARBA00022989"/>
    </source>
</evidence>
<name>A0A1G9IRC9_9BACT</name>
<comment type="subcellular location">
    <subcellularLocation>
        <location evidence="1">Cell membrane</location>
        <topology evidence="1">Multi-pass membrane protein</topology>
    </subcellularLocation>
</comment>
<keyword evidence="2" id="KW-1003">Cell membrane</keyword>
<evidence type="ECO:0000256" key="2">
    <source>
        <dbReference type="ARBA" id="ARBA00022475"/>
    </source>
</evidence>
<evidence type="ECO:0000256" key="3">
    <source>
        <dbReference type="ARBA" id="ARBA00022692"/>
    </source>
</evidence>
<evidence type="ECO:0000256" key="6">
    <source>
        <dbReference type="SAM" id="Phobius"/>
    </source>
</evidence>
<keyword evidence="5 6" id="KW-0472">Membrane</keyword>
<evidence type="ECO:0000256" key="5">
    <source>
        <dbReference type="ARBA" id="ARBA00023136"/>
    </source>
</evidence>
<keyword evidence="3 6" id="KW-0812">Transmembrane</keyword>
<keyword evidence="4 6" id="KW-1133">Transmembrane helix</keyword>
<accession>A0A1G9IRC9</accession>
<dbReference type="RefSeq" id="WP_089683027.1">
    <property type="nucleotide sequence ID" value="NZ_FNFO01000005.1"/>
</dbReference>
<organism evidence="8 9">
    <name type="scientific">Catalinimonas alkaloidigena</name>
    <dbReference type="NCBI Taxonomy" id="1075417"/>
    <lineage>
        <taxon>Bacteria</taxon>
        <taxon>Pseudomonadati</taxon>
        <taxon>Bacteroidota</taxon>
        <taxon>Cytophagia</taxon>
        <taxon>Cytophagales</taxon>
        <taxon>Catalimonadaceae</taxon>
        <taxon>Catalinimonas</taxon>
    </lineage>
</organism>
<dbReference type="PANTHER" id="PTHR36115:SF4">
    <property type="entry name" value="MEMBRANE PROTEIN"/>
    <property type="match status" value="1"/>
</dbReference>
<dbReference type="GO" id="GO:0005886">
    <property type="term" value="C:plasma membrane"/>
    <property type="evidence" value="ECO:0007669"/>
    <property type="project" value="UniProtKB-SubCell"/>
</dbReference>
<dbReference type="Proteomes" id="UP000198510">
    <property type="component" value="Unassembled WGS sequence"/>
</dbReference>
<dbReference type="Pfam" id="PF06271">
    <property type="entry name" value="RDD"/>
    <property type="match status" value="1"/>
</dbReference>
<sequence length="139" mass="15386">MVQSEIPGVFVRVKAVVLDSFVLMLLMLMVTELFSSFEAVPDLYRILAFVLIFGLYDPILTSSVGGTIGHMVFGLRVKRDNHEGKNILFPVAVVRFLVKATLGWISLVTVMGHKQGKAIHDMVARSVVVYHTKNLKVAA</sequence>
<evidence type="ECO:0000259" key="7">
    <source>
        <dbReference type="Pfam" id="PF06271"/>
    </source>
</evidence>
<evidence type="ECO:0000256" key="1">
    <source>
        <dbReference type="ARBA" id="ARBA00004651"/>
    </source>
</evidence>
<gene>
    <name evidence="8" type="ORF">SAMN05421823_10579</name>
</gene>
<dbReference type="STRING" id="1075417.SAMN05421823_10579"/>
<feature type="transmembrane region" description="Helical" evidence="6">
    <location>
        <begin position="87"/>
        <end position="110"/>
    </location>
</feature>
<feature type="transmembrane region" description="Helical" evidence="6">
    <location>
        <begin position="15"/>
        <end position="34"/>
    </location>
</feature>
<proteinExistence type="predicted"/>
<dbReference type="EMBL" id="FNFO01000005">
    <property type="protein sequence ID" value="SDL27576.1"/>
    <property type="molecule type" value="Genomic_DNA"/>
</dbReference>
<dbReference type="OrthoDB" id="982116at2"/>